<dbReference type="EMBL" id="LXQA010987242">
    <property type="protein sequence ID" value="MCI80073.1"/>
    <property type="molecule type" value="Genomic_DNA"/>
</dbReference>
<dbReference type="AlphaFoldDB" id="A0A392UY04"/>
<sequence>AYWRDITRPDKQTLAWRDAVSPGDIISLNLGSASNSGPQQAQINPQQLIDPSKQQSHVY</sequence>
<organism evidence="2 3">
    <name type="scientific">Trifolium medium</name>
    <dbReference type="NCBI Taxonomy" id="97028"/>
    <lineage>
        <taxon>Eukaryota</taxon>
        <taxon>Viridiplantae</taxon>
        <taxon>Streptophyta</taxon>
        <taxon>Embryophyta</taxon>
        <taxon>Tracheophyta</taxon>
        <taxon>Spermatophyta</taxon>
        <taxon>Magnoliopsida</taxon>
        <taxon>eudicotyledons</taxon>
        <taxon>Gunneridae</taxon>
        <taxon>Pentapetalae</taxon>
        <taxon>rosids</taxon>
        <taxon>fabids</taxon>
        <taxon>Fabales</taxon>
        <taxon>Fabaceae</taxon>
        <taxon>Papilionoideae</taxon>
        <taxon>50 kb inversion clade</taxon>
        <taxon>NPAAA clade</taxon>
        <taxon>Hologalegina</taxon>
        <taxon>IRL clade</taxon>
        <taxon>Trifolieae</taxon>
        <taxon>Trifolium</taxon>
    </lineage>
</organism>
<dbReference type="Proteomes" id="UP000265520">
    <property type="component" value="Unassembled WGS sequence"/>
</dbReference>
<comment type="caution">
    <text evidence="2">The sequence shown here is derived from an EMBL/GenBank/DDBJ whole genome shotgun (WGS) entry which is preliminary data.</text>
</comment>
<feature type="non-terminal residue" evidence="2">
    <location>
        <position position="1"/>
    </location>
</feature>
<protein>
    <submittedName>
        <fullName evidence="2">Uncharacterized protein</fullName>
    </submittedName>
</protein>
<reference evidence="2 3" key="1">
    <citation type="journal article" date="2018" name="Front. Plant Sci.">
        <title>Red Clover (Trifolium pratense) and Zigzag Clover (T. medium) - A Picture of Genomic Similarities and Differences.</title>
        <authorList>
            <person name="Dluhosova J."/>
            <person name="Istvanek J."/>
            <person name="Nedelnik J."/>
            <person name="Repkova J."/>
        </authorList>
    </citation>
    <scope>NUCLEOTIDE SEQUENCE [LARGE SCALE GENOMIC DNA]</scope>
    <source>
        <strain evidence="3">cv. 10/8</strain>
        <tissue evidence="2">Leaf</tissue>
    </source>
</reference>
<evidence type="ECO:0000313" key="2">
    <source>
        <dbReference type="EMBL" id="MCI80073.1"/>
    </source>
</evidence>
<evidence type="ECO:0000256" key="1">
    <source>
        <dbReference type="SAM" id="MobiDB-lite"/>
    </source>
</evidence>
<name>A0A392UY04_9FABA</name>
<proteinExistence type="predicted"/>
<evidence type="ECO:0000313" key="3">
    <source>
        <dbReference type="Proteomes" id="UP000265520"/>
    </source>
</evidence>
<feature type="region of interest" description="Disordered" evidence="1">
    <location>
        <begin position="30"/>
        <end position="59"/>
    </location>
</feature>
<feature type="non-terminal residue" evidence="2">
    <location>
        <position position="59"/>
    </location>
</feature>
<keyword evidence="3" id="KW-1185">Reference proteome</keyword>
<accession>A0A392UY04</accession>